<dbReference type="EMBL" id="MW043865">
    <property type="protein sequence ID" value="QPI17665.1"/>
    <property type="molecule type" value="Genomic_DNA"/>
</dbReference>
<evidence type="ECO:0000256" key="2">
    <source>
        <dbReference type="ARBA" id="ARBA00022695"/>
    </source>
</evidence>
<evidence type="ECO:0000256" key="3">
    <source>
        <dbReference type="ARBA" id="ARBA00023163"/>
    </source>
</evidence>
<organism evidence="5 6">
    <name type="scientific">Alteromonas phage vB_AmeP_R8W</name>
    <dbReference type="NCBI Taxonomy" id="2774152"/>
    <lineage>
        <taxon>Viruses</taxon>
        <taxon>Duplodnaviria</taxon>
        <taxon>Heunggongvirae</taxon>
        <taxon>Uroviricota</taxon>
        <taxon>Caudoviricetes</taxon>
        <taxon>Autographivirales</taxon>
        <taxon>Foturvirus</taxon>
        <taxon>Foturvirus R8W</taxon>
    </lineage>
</organism>
<dbReference type="PANTHER" id="PTHR10102">
    <property type="entry name" value="DNA-DIRECTED RNA POLYMERASE, MITOCHONDRIAL"/>
    <property type="match status" value="1"/>
</dbReference>
<evidence type="ECO:0000259" key="4">
    <source>
        <dbReference type="Pfam" id="PF00940"/>
    </source>
</evidence>
<dbReference type="InterPro" id="IPR046950">
    <property type="entry name" value="DNA-dir_Rpol_C_phage-type"/>
</dbReference>
<dbReference type="InterPro" id="IPR002092">
    <property type="entry name" value="DNA-dir_Rpol_phage-type"/>
</dbReference>
<dbReference type="Proteomes" id="UP000683418">
    <property type="component" value="Segment"/>
</dbReference>
<dbReference type="GO" id="GO:0003899">
    <property type="term" value="F:DNA-directed RNA polymerase activity"/>
    <property type="evidence" value="ECO:0007669"/>
    <property type="project" value="InterPro"/>
</dbReference>
<accession>A0A8E4RFX0</accession>
<evidence type="ECO:0000256" key="1">
    <source>
        <dbReference type="ARBA" id="ARBA00022679"/>
    </source>
</evidence>
<evidence type="ECO:0000313" key="5">
    <source>
        <dbReference type="EMBL" id="QPI17665.1"/>
    </source>
</evidence>
<reference evidence="5 6" key="1">
    <citation type="submission" date="2020-09" db="EMBL/GenBank/DDBJ databases">
        <authorList>
            <person name="Feng X."/>
            <person name="Yan W."/>
            <person name="Jiao N."/>
            <person name="Zhang R."/>
        </authorList>
    </citation>
    <scope>NUCLEOTIDE SEQUENCE [LARGE SCALE GENOMIC DNA]</scope>
</reference>
<proteinExistence type="predicted"/>
<keyword evidence="6" id="KW-1185">Reference proteome</keyword>
<dbReference type="GO" id="GO:0003677">
    <property type="term" value="F:DNA binding"/>
    <property type="evidence" value="ECO:0007669"/>
    <property type="project" value="InterPro"/>
</dbReference>
<keyword evidence="2" id="KW-0548">Nucleotidyltransferase</keyword>
<dbReference type="PANTHER" id="PTHR10102:SF0">
    <property type="entry name" value="DNA-DIRECTED RNA POLYMERASE, MITOCHONDRIAL"/>
    <property type="match status" value="1"/>
</dbReference>
<sequence>MLSFITKAVSNALTINNIQNEVDALLDAARNDIALFDAVDEWLANHLATLPEVIAGQVIVKFENSRGWTVWKEQSVSESLWIIAMQQIQYHGAVNTDLVSTAIANWINDHCYTEHESLGKKSYKRMVVTREECMPMTKELLGKMKDLMIIKSTLEKRVVRLQDGGNITVKAYAMTEELEQDLNNTINVLRDRASMKCAPLVHKPMDWTDAVTGIADGAGIKLITGSKLRKKKMSDKVLSAVNKLQGVRFTVADCMFAAAKDMKLNGQLYKGDTFSKMFSDKELNAEAFDIYREIETLQGKEFYFPVTMDKRGRMYYRGGLLSPQGVDFCKAAFQFAEFKKLGRDGFKAICIHIANCIGYDKESIKDRIRNVQAHWDVLLDIQTHLDVRRNFPDADVFQALVAIKELQRLNNLEGEWSEKTSNLVCHQDGTCNGLQHSAAITGHRQTAKTVNCVKSTHDEKPADIYGIIAQVAARLADDDSVRMLILKYGRSMAKNPVMITGYGATDSTIISNTAKFLAQKGEDVSKATAIAECYIAAIEQEAGAVTQLTEAIKARMEYAIAEGQRTFSWMTADGFLANTIYEDTEEVTVRVGKSIAVRKRGVGKLPLDAMKTAQAMSPNFTHSIDSTHLRMVINACDHDLVAVHDSVGSSPCDFFTTGDMIRQKFAMVHNCYDALEDLCDSIGQAKPVFDEKNDYDAKEALESAYIFS</sequence>
<evidence type="ECO:0000313" key="6">
    <source>
        <dbReference type="Proteomes" id="UP000683418"/>
    </source>
</evidence>
<protein>
    <submittedName>
        <fullName evidence="5">Putative DNA-dependent RNA polymerase</fullName>
    </submittedName>
</protein>
<dbReference type="Pfam" id="PF00940">
    <property type="entry name" value="RNA_pol"/>
    <property type="match status" value="1"/>
</dbReference>
<keyword evidence="3" id="KW-0804">Transcription</keyword>
<keyword evidence="1" id="KW-0808">Transferase</keyword>
<gene>
    <name evidence="5" type="ORF">vBAmePR8F_gp05</name>
</gene>
<feature type="domain" description="DNA-directed RNA polymerase C-terminal" evidence="4">
    <location>
        <begin position="339"/>
        <end position="686"/>
    </location>
</feature>
<name>A0A8E4RFX0_9CAUD</name>
<dbReference type="GO" id="GO:0006351">
    <property type="term" value="P:DNA-templated transcription"/>
    <property type="evidence" value="ECO:0007669"/>
    <property type="project" value="InterPro"/>
</dbReference>